<dbReference type="RefSeq" id="WP_182387151.1">
    <property type="nucleotide sequence ID" value="NZ_CP059833.1"/>
</dbReference>
<dbReference type="InterPro" id="IPR019080">
    <property type="entry name" value="YqaJ_viral_recombinase"/>
</dbReference>
<feature type="domain" description="YqaJ viral recombinase" evidence="1">
    <location>
        <begin position="22"/>
        <end position="155"/>
    </location>
</feature>
<protein>
    <submittedName>
        <fullName evidence="2">YqaJ viral recombinase family protein</fullName>
    </submittedName>
</protein>
<proteinExistence type="predicted"/>
<dbReference type="Proteomes" id="UP000515570">
    <property type="component" value="Chromosome"/>
</dbReference>
<dbReference type="NCBIfam" id="TIGR03033">
    <property type="entry name" value="phage_rel_nuc"/>
    <property type="match status" value="1"/>
</dbReference>
<dbReference type="AlphaFoldDB" id="A0A7G5FIA1"/>
<evidence type="ECO:0000259" key="1">
    <source>
        <dbReference type="Pfam" id="PF09588"/>
    </source>
</evidence>
<name>A0A7G5FIA1_9CORY</name>
<evidence type="ECO:0000313" key="3">
    <source>
        <dbReference type="Proteomes" id="UP000515570"/>
    </source>
</evidence>
<gene>
    <name evidence="2" type="ORF">HW450_06505</name>
</gene>
<sequence length="341" mass="38767">MDVITPPIKAVPLEPFPDGSIEWQQQRQSGIGSSDASVIMGMSNFESPYSLWEIKTGRAPLNPPRDQRQEELLRWGHLLEPVIREETSTRLGVSIIKPDTAFQHHERAWQRCNLDGWSTDGRICEFKNTSFFMRKEWVGQIPDHAEIQVHHSAAVIDGVERAIVAGLISGNELSIFEITINRNVVDMIIEQEARFWECVTSDTPPPIDGHDRTYQALTRELTNGKGWNEVGGKEARALVETYWSAHEREKAAKADKNTARNKLAAMFDGHEAIATGETVWAKTTRGQLNMTNLAAEHPELVERYTRRLPTFDLDAFKAEQPEAYRQFQTIKITPQKLKETH</sequence>
<dbReference type="Pfam" id="PF09588">
    <property type="entry name" value="YqaJ"/>
    <property type="match status" value="1"/>
</dbReference>
<dbReference type="InterPro" id="IPR011604">
    <property type="entry name" value="PDDEXK-like_dom_sf"/>
</dbReference>
<dbReference type="EMBL" id="CP059833">
    <property type="protein sequence ID" value="QMV86342.1"/>
    <property type="molecule type" value="Genomic_DNA"/>
</dbReference>
<dbReference type="InterPro" id="IPR011335">
    <property type="entry name" value="Restrct_endonuc-II-like"/>
</dbReference>
<dbReference type="Gene3D" id="3.90.320.10">
    <property type="match status" value="1"/>
</dbReference>
<dbReference type="InterPro" id="IPR017482">
    <property type="entry name" value="Lambda-type_endonuclease"/>
</dbReference>
<organism evidence="2 3">
    <name type="scientific">Corynebacterium hindlerae</name>
    <dbReference type="NCBI Taxonomy" id="699041"/>
    <lineage>
        <taxon>Bacteria</taxon>
        <taxon>Bacillati</taxon>
        <taxon>Actinomycetota</taxon>
        <taxon>Actinomycetes</taxon>
        <taxon>Mycobacteriales</taxon>
        <taxon>Corynebacteriaceae</taxon>
        <taxon>Corynebacterium</taxon>
    </lineage>
</organism>
<dbReference type="SUPFAM" id="SSF52980">
    <property type="entry name" value="Restriction endonuclease-like"/>
    <property type="match status" value="1"/>
</dbReference>
<accession>A0A7G5FIA1</accession>
<keyword evidence="3" id="KW-1185">Reference proteome</keyword>
<evidence type="ECO:0000313" key="2">
    <source>
        <dbReference type="EMBL" id="QMV86342.1"/>
    </source>
</evidence>
<reference evidence="2 3" key="1">
    <citation type="submission" date="2020-07" db="EMBL/GenBank/DDBJ databases">
        <title>non toxigenic Corynebacterium sp. nov from a clinical source.</title>
        <authorList>
            <person name="Bernier A.-M."/>
            <person name="Bernard K."/>
        </authorList>
    </citation>
    <scope>NUCLEOTIDE SEQUENCE [LARGE SCALE GENOMIC DNA]</scope>
    <source>
        <strain evidence="3">NML 93-0612</strain>
    </source>
</reference>